<evidence type="ECO:0000313" key="19">
    <source>
        <dbReference type="EMBL" id="AZA12939.1"/>
    </source>
</evidence>
<evidence type="ECO:0000256" key="1">
    <source>
        <dbReference type="ARBA" id="ARBA00009922"/>
    </source>
</evidence>
<evidence type="ECO:0000256" key="12">
    <source>
        <dbReference type="ARBA" id="ARBA00034617"/>
    </source>
</evidence>
<proteinExistence type="inferred from homology"/>
<dbReference type="Gene3D" id="1.10.10.160">
    <property type="match status" value="1"/>
</dbReference>
<dbReference type="PANTHER" id="PTHR11070:SF55">
    <property type="entry name" value="DNA 3'-5' HELICASE"/>
    <property type="match status" value="1"/>
</dbReference>
<keyword evidence="10" id="KW-0234">DNA repair</keyword>
<dbReference type="PROSITE" id="PS51198">
    <property type="entry name" value="UVRD_HELICASE_ATP_BIND"/>
    <property type="match status" value="1"/>
</dbReference>
<evidence type="ECO:0000256" key="4">
    <source>
        <dbReference type="ARBA" id="ARBA00022763"/>
    </source>
</evidence>
<evidence type="ECO:0000256" key="9">
    <source>
        <dbReference type="ARBA" id="ARBA00023125"/>
    </source>
</evidence>
<keyword evidence="8 15" id="KW-0067">ATP-binding</keyword>
<evidence type="ECO:0000256" key="11">
    <source>
        <dbReference type="ARBA" id="ARBA00023235"/>
    </source>
</evidence>
<evidence type="ECO:0000256" key="2">
    <source>
        <dbReference type="ARBA" id="ARBA00022722"/>
    </source>
</evidence>
<keyword evidence="9" id="KW-0238">DNA-binding</keyword>
<dbReference type="Gene3D" id="1.10.486.10">
    <property type="entry name" value="PCRA, domain 4"/>
    <property type="match status" value="1"/>
</dbReference>
<keyword evidence="5 15" id="KW-0378">Hydrolase</keyword>
<keyword evidence="3 15" id="KW-0547">Nucleotide-binding</keyword>
<dbReference type="Pfam" id="PF13361">
    <property type="entry name" value="UvrD_C"/>
    <property type="match status" value="1"/>
</dbReference>
<dbReference type="Gene3D" id="3.40.50.300">
    <property type="entry name" value="P-loop containing nucleotide triphosphate hydrolases"/>
    <property type="match status" value="3"/>
</dbReference>
<dbReference type="Proteomes" id="UP000269019">
    <property type="component" value="Chromosome"/>
</dbReference>
<dbReference type="PROSITE" id="PS51217">
    <property type="entry name" value="UVRD_HELICASE_CTER"/>
    <property type="match status" value="1"/>
</dbReference>
<dbReference type="Pfam" id="PF00580">
    <property type="entry name" value="UvrD-helicase"/>
    <property type="match status" value="1"/>
</dbReference>
<dbReference type="GO" id="GO:0005829">
    <property type="term" value="C:cytosol"/>
    <property type="evidence" value="ECO:0007669"/>
    <property type="project" value="TreeGrafter"/>
</dbReference>
<gene>
    <name evidence="19" type="primary">uvrD1</name>
    <name evidence="19" type="ORF">CCHOA_02610</name>
</gene>
<evidence type="ECO:0000256" key="6">
    <source>
        <dbReference type="ARBA" id="ARBA00022806"/>
    </source>
</evidence>
<dbReference type="AlphaFoldDB" id="A0A3G6J4R2"/>
<keyword evidence="11" id="KW-0413">Isomerase</keyword>
<dbReference type="PANTHER" id="PTHR11070">
    <property type="entry name" value="UVRD / RECB / PCRA DNA HELICASE FAMILY MEMBER"/>
    <property type="match status" value="1"/>
</dbReference>
<dbReference type="GO" id="GO:0003677">
    <property type="term" value="F:DNA binding"/>
    <property type="evidence" value="ECO:0007669"/>
    <property type="project" value="UniProtKB-KW"/>
</dbReference>
<comment type="catalytic activity">
    <reaction evidence="14">
        <text>ATP + H2O = ADP + phosphate + H(+)</text>
        <dbReference type="Rhea" id="RHEA:13065"/>
        <dbReference type="ChEBI" id="CHEBI:15377"/>
        <dbReference type="ChEBI" id="CHEBI:15378"/>
        <dbReference type="ChEBI" id="CHEBI:30616"/>
        <dbReference type="ChEBI" id="CHEBI:43474"/>
        <dbReference type="ChEBI" id="CHEBI:456216"/>
        <dbReference type="EC" id="5.6.2.4"/>
    </reaction>
</comment>
<keyword evidence="2" id="KW-0540">Nuclease</keyword>
<keyword evidence="6 15" id="KW-0347">Helicase</keyword>
<dbReference type="InterPro" id="IPR011604">
    <property type="entry name" value="PDDEXK-like_dom_sf"/>
</dbReference>
<dbReference type="InterPro" id="IPR014016">
    <property type="entry name" value="UvrD-like_ATP-bd"/>
</dbReference>
<accession>A0A3G6J4R2</accession>
<dbReference type="Pfam" id="PF12705">
    <property type="entry name" value="PDDEXK_1"/>
    <property type="match status" value="1"/>
</dbReference>
<feature type="region of interest" description="Disordered" evidence="16">
    <location>
        <begin position="1"/>
        <end position="31"/>
    </location>
</feature>
<evidence type="ECO:0000256" key="7">
    <source>
        <dbReference type="ARBA" id="ARBA00022839"/>
    </source>
</evidence>
<dbReference type="Gene3D" id="3.90.320.10">
    <property type="match status" value="1"/>
</dbReference>
<evidence type="ECO:0000256" key="16">
    <source>
        <dbReference type="SAM" id="MobiDB-lite"/>
    </source>
</evidence>
<dbReference type="KEGG" id="ccho:CCHOA_02610"/>
<dbReference type="InterPro" id="IPR013986">
    <property type="entry name" value="DExx_box_DNA_helicase_dom_sf"/>
</dbReference>
<dbReference type="SUPFAM" id="SSF52980">
    <property type="entry name" value="Restriction endonuclease-like"/>
    <property type="match status" value="1"/>
</dbReference>
<dbReference type="InterPro" id="IPR000212">
    <property type="entry name" value="DNA_helicase_UvrD/REP"/>
</dbReference>
<sequence>MSNKPVPLTTPDIAATPQETATMNQPQESPQPVITPEQLAALLGQQYPPTSQQAAIIGADTGPLLVVAGAGAGKTETMAARVVWLVANGIVHPDEVLGLTFTKKAAQQLSRRIRQRLARLQIAPGLRTIDPAGKIAKALAASAPEVSTYDAFAGNIVGEFGLLAAIEPARRLITDTEQVMIARQVVQDFTGELTQSVKAATLADTVRQLANGLDSHLISEAKLTEETRALIDLIEQAPRAPRQREALNKTLQEIIDRQQQRLELLPLVQRYRQRLDDLDVTTFSQQLAQAAHLAATYPRIGEQLRRRYRVIMLDEYQDTSHAQRVLLRSLFGTGDNSLTVTAVGDPMQAIYGWRGATASNLANFVYDFPSSNSDGTTCPAPKAELTVSWRNPNTVLDCANLVSNEILGSPTNPARPVQPLTPRPDAPAGDVDIRLLADAEGEEQAIVSWVASRYQQALDEGHADEFSCAILVRTNKAAPPLATALAAHNIPCEIAGLAGLLFVPEVADVVAFATMLVDPGMDSATLRILLGPAVEIALEDLTALLQRARNLQGRSRIPGEDTQAGDSLEELADHWLLHAPWRDRTGADQPHIQQLARQLAAAITQEPAPRAGLADALADLGERDRYTSGGVQRLERMSAMLRQLRAVASRSTIVDTLGEIIRLTGLRVEIYARNHPGAPGSSGAAHVDQLLAEAARYQEIPGATLRGFLEYLRLAEEAEGGLRSGEITPAPGRVQIMTAHKAKGLEFAHVVVAQADGNNYPSEYFLTKAHNTWQKTVTEFPPSLLGEDSPTHHDEALPQLILDPDMNRKEIEQALEEHQLEMKQHLAEEAARLLYVAITRAEQDLLVTAYRQTKRNRPLGFSTLVDTITSTYPELLRYEAPVAGSDTATSCTDDLHHEAESVQRTAAELELFQRWLAAPLLGTPPEPIAGVRDSAAAMGVYPADHLQQRRAGMVQGRAIYDSLAAACPTASEDPVDAEQSATTAARLVSDPGNAVAAPHAAPEDESLVAGDDAAAQLVNLWQQEVTALIAEQQRQQQATVELEFPSDVTASDMVAMASNPDAYARRLARPVPFQPNRFAKRGTALHQWLEERFDGQGMLDFDDLPGTGEFDPQGEELAQLKAAFQHSPWASRQPAFVEEPFAVVIGDTVVRGRIDAVFHTGDDPTAGWQVVDWKTGRVPTGAKREQVAIQLAVYRVAWAKLVSEKYGVDIPADSIDAGFYYIGANEFVAPSTLPSEHTLAQLVAHTASRAVAAIAASDADAAETLD</sequence>
<dbReference type="GO" id="GO:0033202">
    <property type="term" value="C:DNA helicase complex"/>
    <property type="evidence" value="ECO:0007669"/>
    <property type="project" value="TreeGrafter"/>
</dbReference>
<dbReference type="CDD" id="cd17932">
    <property type="entry name" value="DEXQc_UvrD"/>
    <property type="match status" value="1"/>
</dbReference>
<evidence type="ECO:0000256" key="14">
    <source>
        <dbReference type="ARBA" id="ARBA00048988"/>
    </source>
</evidence>
<keyword evidence="4" id="KW-0227">DNA damage</keyword>
<dbReference type="SUPFAM" id="SSF52540">
    <property type="entry name" value="P-loop containing nucleoside triphosphate hydrolases"/>
    <property type="match status" value="1"/>
</dbReference>
<dbReference type="GO" id="GO:0005524">
    <property type="term" value="F:ATP binding"/>
    <property type="evidence" value="ECO:0007669"/>
    <property type="project" value="UniProtKB-UniRule"/>
</dbReference>
<dbReference type="InterPro" id="IPR014017">
    <property type="entry name" value="DNA_helicase_UvrD-like_C"/>
</dbReference>
<evidence type="ECO:0000256" key="15">
    <source>
        <dbReference type="PROSITE-ProRule" id="PRU00560"/>
    </source>
</evidence>
<feature type="domain" description="UvrD-like helicase ATP-binding" evidence="17">
    <location>
        <begin position="47"/>
        <end position="392"/>
    </location>
</feature>
<dbReference type="RefSeq" id="WP_164472354.1">
    <property type="nucleotide sequence ID" value="NZ_CP033896.1"/>
</dbReference>
<evidence type="ECO:0000256" key="8">
    <source>
        <dbReference type="ARBA" id="ARBA00022840"/>
    </source>
</evidence>
<dbReference type="GO" id="GO:0004527">
    <property type="term" value="F:exonuclease activity"/>
    <property type="evidence" value="ECO:0007669"/>
    <property type="project" value="UniProtKB-KW"/>
</dbReference>
<keyword evidence="7" id="KW-0269">Exonuclease</keyword>
<feature type="binding site" evidence="15">
    <location>
        <begin position="68"/>
        <end position="75"/>
    </location>
    <ligand>
        <name>ATP</name>
        <dbReference type="ChEBI" id="CHEBI:30616"/>
    </ligand>
</feature>
<evidence type="ECO:0000256" key="10">
    <source>
        <dbReference type="ARBA" id="ARBA00023204"/>
    </source>
</evidence>
<evidence type="ECO:0000313" key="20">
    <source>
        <dbReference type="Proteomes" id="UP000269019"/>
    </source>
</evidence>
<comment type="similarity">
    <text evidence="1">Belongs to the helicase family. UvrD subfamily.</text>
</comment>
<dbReference type="EMBL" id="CP033896">
    <property type="protein sequence ID" value="AZA12939.1"/>
    <property type="molecule type" value="Genomic_DNA"/>
</dbReference>
<feature type="domain" description="UvrD-like helicase C-terminal" evidence="18">
    <location>
        <begin position="399"/>
        <end position="744"/>
    </location>
</feature>
<feature type="compositionally biased region" description="Polar residues" evidence="16">
    <location>
        <begin position="17"/>
        <end position="31"/>
    </location>
</feature>
<reference evidence="19 20" key="1">
    <citation type="submission" date="2018-11" db="EMBL/GenBank/DDBJ databases">
        <authorList>
            <person name="Kleinhagauer T."/>
            <person name="Glaeser S.P."/>
            <person name="Spergser J."/>
            <person name="Ruckert C."/>
            <person name="Kaempfer P."/>
            <person name="Busse H.-J."/>
        </authorList>
    </citation>
    <scope>NUCLEOTIDE SEQUENCE [LARGE SCALE GENOMIC DNA]</scope>
    <source>
        <strain evidence="19 20">200CH</strain>
    </source>
</reference>
<dbReference type="InterPro" id="IPR011335">
    <property type="entry name" value="Restrct_endonuc-II-like"/>
</dbReference>
<name>A0A3G6J4R2_9CORY</name>
<protein>
    <recommendedName>
        <fullName evidence="13">DNA 3'-5' helicase</fullName>
        <ecNumber evidence="13">5.6.2.4</ecNumber>
    </recommendedName>
</protein>
<dbReference type="GO" id="GO:0016887">
    <property type="term" value="F:ATP hydrolysis activity"/>
    <property type="evidence" value="ECO:0007669"/>
    <property type="project" value="RHEA"/>
</dbReference>
<evidence type="ECO:0000259" key="17">
    <source>
        <dbReference type="PROSITE" id="PS51198"/>
    </source>
</evidence>
<keyword evidence="20" id="KW-1185">Reference proteome</keyword>
<dbReference type="GO" id="GO:0043138">
    <property type="term" value="F:3'-5' DNA helicase activity"/>
    <property type="evidence" value="ECO:0007669"/>
    <property type="project" value="UniProtKB-EC"/>
</dbReference>
<dbReference type="InterPro" id="IPR038726">
    <property type="entry name" value="PDDEXK_AddAB-type"/>
</dbReference>
<dbReference type="GO" id="GO:0000725">
    <property type="term" value="P:recombinational repair"/>
    <property type="evidence" value="ECO:0007669"/>
    <property type="project" value="TreeGrafter"/>
</dbReference>
<evidence type="ECO:0000259" key="18">
    <source>
        <dbReference type="PROSITE" id="PS51217"/>
    </source>
</evidence>
<dbReference type="EC" id="5.6.2.4" evidence="13"/>
<evidence type="ECO:0000256" key="5">
    <source>
        <dbReference type="ARBA" id="ARBA00022801"/>
    </source>
</evidence>
<dbReference type="InterPro" id="IPR027417">
    <property type="entry name" value="P-loop_NTPase"/>
</dbReference>
<evidence type="ECO:0000256" key="3">
    <source>
        <dbReference type="ARBA" id="ARBA00022741"/>
    </source>
</evidence>
<comment type="catalytic activity">
    <reaction evidence="12">
        <text>Couples ATP hydrolysis with the unwinding of duplex DNA by translocating in the 3'-5' direction.</text>
        <dbReference type="EC" id="5.6.2.4"/>
    </reaction>
</comment>
<organism evidence="19 20">
    <name type="scientific">Corynebacterium choanae</name>
    <dbReference type="NCBI Taxonomy" id="1862358"/>
    <lineage>
        <taxon>Bacteria</taxon>
        <taxon>Bacillati</taxon>
        <taxon>Actinomycetota</taxon>
        <taxon>Actinomycetes</taxon>
        <taxon>Mycobacteriales</taxon>
        <taxon>Corynebacteriaceae</taxon>
        <taxon>Corynebacterium</taxon>
    </lineage>
</organism>
<evidence type="ECO:0000256" key="13">
    <source>
        <dbReference type="ARBA" id="ARBA00034808"/>
    </source>
</evidence>